<organism evidence="1 2">
    <name type="scientific">Motilibacter deserti</name>
    <dbReference type="NCBI Taxonomy" id="2714956"/>
    <lineage>
        <taxon>Bacteria</taxon>
        <taxon>Bacillati</taxon>
        <taxon>Actinomycetota</taxon>
        <taxon>Actinomycetes</taxon>
        <taxon>Motilibacterales</taxon>
        <taxon>Motilibacteraceae</taxon>
        <taxon>Motilibacter</taxon>
    </lineage>
</organism>
<sequence length="85" mass="9245">FLVGGLSDREPGAALRDMHAARCDVLGLHGPLRALDRAWAGGLTAYVLARREAKRTARRVGGTRAVDWWAGRRRPEAAEDGQGPR</sequence>
<comment type="caution">
    <text evidence="1">The sequence shown here is derived from an EMBL/GenBank/DDBJ whole genome shotgun (WGS) entry which is preliminary data.</text>
</comment>
<dbReference type="EMBL" id="JAANNP010000202">
    <property type="protein sequence ID" value="NHC16536.1"/>
    <property type="molecule type" value="Genomic_DNA"/>
</dbReference>
<protein>
    <submittedName>
        <fullName evidence="1">Uncharacterized protein</fullName>
    </submittedName>
</protein>
<keyword evidence="2" id="KW-1185">Reference proteome</keyword>
<name>A0ABX0H2G5_9ACTN</name>
<proteinExistence type="predicted"/>
<dbReference type="RefSeq" id="WP_166284958.1">
    <property type="nucleotide sequence ID" value="NZ_JAANNP010000202.1"/>
</dbReference>
<feature type="non-terminal residue" evidence="1">
    <location>
        <position position="1"/>
    </location>
</feature>
<reference evidence="1 2" key="1">
    <citation type="submission" date="2020-03" db="EMBL/GenBank/DDBJ databases">
        <title>Two novel Motilibacter sp.</title>
        <authorList>
            <person name="Liu S."/>
        </authorList>
    </citation>
    <scope>NUCLEOTIDE SEQUENCE [LARGE SCALE GENOMIC DNA]</scope>
    <source>
        <strain evidence="1 2">E257</strain>
    </source>
</reference>
<evidence type="ECO:0000313" key="2">
    <source>
        <dbReference type="Proteomes" id="UP000800981"/>
    </source>
</evidence>
<gene>
    <name evidence="1" type="ORF">G9H71_22380</name>
</gene>
<dbReference type="Proteomes" id="UP000800981">
    <property type="component" value="Unassembled WGS sequence"/>
</dbReference>
<accession>A0ABX0H2G5</accession>
<evidence type="ECO:0000313" key="1">
    <source>
        <dbReference type="EMBL" id="NHC16536.1"/>
    </source>
</evidence>